<evidence type="ECO:0000313" key="6">
    <source>
        <dbReference type="Proteomes" id="UP000294257"/>
    </source>
</evidence>
<dbReference type="Pfam" id="PF07992">
    <property type="entry name" value="Pyr_redox_2"/>
    <property type="match status" value="1"/>
</dbReference>
<name>A0A4Q7KFH6_9PSEU</name>
<evidence type="ECO:0000313" key="5">
    <source>
        <dbReference type="EMBL" id="RZS33962.1"/>
    </source>
</evidence>
<dbReference type="Gene3D" id="3.50.50.60">
    <property type="entry name" value="FAD/NAD(P)-binding domain"/>
    <property type="match status" value="2"/>
</dbReference>
<dbReference type="EMBL" id="SGWQ01000010">
    <property type="protein sequence ID" value="RZS33962.1"/>
    <property type="molecule type" value="Genomic_DNA"/>
</dbReference>
<proteinExistence type="predicted"/>
<dbReference type="PANTHER" id="PTHR48105">
    <property type="entry name" value="THIOREDOXIN REDUCTASE 1-RELATED-RELATED"/>
    <property type="match status" value="1"/>
</dbReference>
<gene>
    <name evidence="5" type="ORF">EV193_110112</name>
</gene>
<dbReference type="GO" id="GO:0004791">
    <property type="term" value="F:thioredoxin-disulfide reductase (NADPH) activity"/>
    <property type="evidence" value="ECO:0007669"/>
    <property type="project" value="UniProtKB-EC"/>
</dbReference>
<accession>A0A4Q7KFH6</accession>
<dbReference type="Proteomes" id="UP000294257">
    <property type="component" value="Unassembled WGS sequence"/>
</dbReference>
<protein>
    <submittedName>
        <fullName evidence="5">Thioredoxin reductase (NADPH)</fullName>
    </submittedName>
</protein>
<evidence type="ECO:0000256" key="2">
    <source>
        <dbReference type="ARBA" id="ARBA00023002"/>
    </source>
</evidence>
<evidence type="ECO:0000256" key="3">
    <source>
        <dbReference type="ARBA" id="ARBA00048132"/>
    </source>
</evidence>
<organism evidence="5 6">
    <name type="scientific">Herbihabitans rhizosphaerae</name>
    <dbReference type="NCBI Taxonomy" id="1872711"/>
    <lineage>
        <taxon>Bacteria</taxon>
        <taxon>Bacillati</taxon>
        <taxon>Actinomycetota</taxon>
        <taxon>Actinomycetes</taxon>
        <taxon>Pseudonocardiales</taxon>
        <taxon>Pseudonocardiaceae</taxon>
        <taxon>Herbihabitans</taxon>
    </lineage>
</organism>
<evidence type="ECO:0000256" key="1">
    <source>
        <dbReference type="ARBA" id="ARBA00022630"/>
    </source>
</evidence>
<dbReference type="InterPro" id="IPR036188">
    <property type="entry name" value="FAD/NAD-bd_sf"/>
</dbReference>
<dbReference type="InterPro" id="IPR023753">
    <property type="entry name" value="FAD/NAD-binding_dom"/>
</dbReference>
<dbReference type="AlphaFoldDB" id="A0A4Q7KFH6"/>
<dbReference type="InterPro" id="IPR050097">
    <property type="entry name" value="Ferredoxin-NADP_redctase_2"/>
</dbReference>
<dbReference type="PRINTS" id="PR00469">
    <property type="entry name" value="PNDRDTASEII"/>
</dbReference>
<feature type="domain" description="FAD/NAD(P)-binding" evidence="4">
    <location>
        <begin position="3"/>
        <end position="282"/>
    </location>
</feature>
<dbReference type="PRINTS" id="PR00368">
    <property type="entry name" value="FADPNR"/>
</dbReference>
<keyword evidence="2" id="KW-0560">Oxidoreductase</keyword>
<dbReference type="OrthoDB" id="9786503at2"/>
<evidence type="ECO:0000259" key="4">
    <source>
        <dbReference type="Pfam" id="PF07992"/>
    </source>
</evidence>
<dbReference type="SUPFAM" id="SSF51905">
    <property type="entry name" value="FAD/NAD(P)-binding domain"/>
    <property type="match status" value="1"/>
</dbReference>
<keyword evidence="1" id="KW-0285">Flavoprotein</keyword>
<sequence>MTYDVVIIGGGAAGLNAALMLTRARRSVLVVDSGEPRNAPAAHLHGFLSRDGLPPRELLEIGRDEVRGYGGEIVTAEVTSAIADGDEFVVSLENRTVRARRLLVTTGLTDELPDLDGLRDRWGRDVLHCPYCHGWEIRDQPVAVLATTPNAMHVTTLVRQWTPHVTLLLHTGAEPTDEEWEQFAARDISVVDGEVAGLEVVADELAGVRLRTGEVIGLRALFVTPKFVARAGVLAGLGITTTEHPWGGSYVASDETGRTSVPGVWVAGNVTDPSAQVITAAAGGAKAAAMINADLVGEDTRNAVRDRRNSLTPH</sequence>
<keyword evidence="6" id="KW-1185">Reference proteome</keyword>
<comment type="caution">
    <text evidence="5">The sequence shown here is derived from an EMBL/GenBank/DDBJ whole genome shotgun (WGS) entry which is preliminary data.</text>
</comment>
<reference evidence="5 6" key="1">
    <citation type="submission" date="2019-02" db="EMBL/GenBank/DDBJ databases">
        <title>Genomic Encyclopedia of Type Strains, Phase IV (KMG-IV): sequencing the most valuable type-strain genomes for metagenomic binning, comparative biology and taxonomic classification.</title>
        <authorList>
            <person name="Goeker M."/>
        </authorList>
    </citation>
    <scope>NUCLEOTIDE SEQUENCE [LARGE SCALE GENOMIC DNA]</scope>
    <source>
        <strain evidence="5 6">DSM 101727</strain>
    </source>
</reference>
<comment type="catalytic activity">
    <reaction evidence="3">
        <text>[thioredoxin]-dithiol + NADP(+) = [thioredoxin]-disulfide + NADPH + H(+)</text>
        <dbReference type="Rhea" id="RHEA:20345"/>
        <dbReference type="Rhea" id="RHEA-COMP:10698"/>
        <dbReference type="Rhea" id="RHEA-COMP:10700"/>
        <dbReference type="ChEBI" id="CHEBI:15378"/>
        <dbReference type="ChEBI" id="CHEBI:29950"/>
        <dbReference type="ChEBI" id="CHEBI:50058"/>
        <dbReference type="ChEBI" id="CHEBI:57783"/>
        <dbReference type="ChEBI" id="CHEBI:58349"/>
        <dbReference type="EC" id="1.8.1.9"/>
    </reaction>
</comment>
<dbReference type="RefSeq" id="WP_130347247.1">
    <property type="nucleotide sequence ID" value="NZ_SGWQ01000010.1"/>
</dbReference>